<evidence type="ECO:0000256" key="7">
    <source>
        <dbReference type="ARBA" id="ARBA00022927"/>
    </source>
</evidence>
<evidence type="ECO:0000256" key="4">
    <source>
        <dbReference type="ARBA" id="ARBA00016202"/>
    </source>
</evidence>
<dbReference type="InterPro" id="IPR029046">
    <property type="entry name" value="LolA/LolB/LppX"/>
</dbReference>
<evidence type="ECO:0000256" key="1">
    <source>
        <dbReference type="ARBA" id="ARBA00004459"/>
    </source>
</evidence>
<dbReference type="GO" id="GO:0009279">
    <property type="term" value="C:cell outer membrane"/>
    <property type="evidence" value="ECO:0007669"/>
    <property type="project" value="UniProtKB-SubCell"/>
</dbReference>
<dbReference type="InterPro" id="IPR004565">
    <property type="entry name" value="OM_lipoprot_LolB"/>
</dbReference>
<dbReference type="GO" id="GO:0015031">
    <property type="term" value="P:protein transport"/>
    <property type="evidence" value="ECO:0007669"/>
    <property type="project" value="UniProtKB-KW"/>
</dbReference>
<keyword evidence="5" id="KW-0813">Transport</keyword>
<evidence type="ECO:0000256" key="3">
    <source>
        <dbReference type="ARBA" id="ARBA00011245"/>
    </source>
</evidence>
<keyword evidence="12 14" id="KW-0449">Lipoprotein</keyword>
<evidence type="ECO:0000256" key="13">
    <source>
        <dbReference type="SAM" id="SignalP"/>
    </source>
</evidence>
<evidence type="ECO:0000256" key="2">
    <source>
        <dbReference type="ARBA" id="ARBA00009696"/>
    </source>
</evidence>
<dbReference type="SUPFAM" id="SSF89392">
    <property type="entry name" value="Prokaryotic lipoproteins and lipoprotein localization factors"/>
    <property type="match status" value="1"/>
</dbReference>
<feature type="chain" id="PRO_5021293876" description="Outer-membrane lipoprotein LolB" evidence="13">
    <location>
        <begin position="21"/>
        <end position="194"/>
    </location>
</feature>
<comment type="subcellular location">
    <subcellularLocation>
        <location evidence="1">Cell outer membrane</location>
        <topology evidence="1">Lipid-anchor</topology>
    </subcellularLocation>
</comment>
<keyword evidence="10" id="KW-0143">Chaperone</keyword>
<evidence type="ECO:0000256" key="6">
    <source>
        <dbReference type="ARBA" id="ARBA00022729"/>
    </source>
</evidence>
<dbReference type="Proteomes" id="UP000298133">
    <property type="component" value="Unassembled WGS sequence"/>
</dbReference>
<comment type="subunit">
    <text evidence="3">Monomer.</text>
</comment>
<evidence type="ECO:0000256" key="10">
    <source>
        <dbReference type="ARBA" id="ARBA00023186"/>
    </source>
</evidence>
<organism evidence="14 15">
    <name type="scientific">Gammaproteobacteria bacterium LSUCC0057</name>
    <dbReference type="NCBI Taxonomy" id="2559237"/>
    <lineage>
        <taxon>Bacteria</taxon>
        <taxon>Pseudomonadati</taxon>
        <taxon>Pseudomonadota</taxon>
        <taxon>Gammaproteobacteria</taxon>
        <taxon>Cellvibrionales</taxon>
        <taxon>Porticoccaceae</taxon>
        <taxon>SAR92 clade</taxon>
    </lineage>
</organism>
<proteinExistence type="inferred from homology"/>
<evidence type="ECO:0000256" key="8">
    <source>
        <dbReference type="ARBA" id="ARBA00023136"/>
    </source>
</evidence>
<keyword evidence="6 13" id="KW-0732">Signal</keyword>
<keyword evidence="9" id="KW-0564">Palmitate</keyword>
<accession>A0A4Y8UG71</accession>
<comment type="caution">
    <text evidence="14">The sequence shown here is derived from an EMBL/GenBank/DDBJ whole genome shotgun (WGS) entry which is preliminary data.</text>
</comment>
<dbReference type="Gene3D" id="2.50.20.10">
    <property type="entry name" value="Lipoprotein localisation LolA/LolB/LppX"/>
    <property type="match status" value="1"/>
</dbReference>
<keyword evidence="8" id="KW-0472">Membrane</keyword>
<gene>
    <name evidence="14" type="primary">lolB</name>
    <name evidence="14" type="ORF">E3W66_05515</name>
</gene>
<dbReference type="Pfam" id="PF03550">
    <property type="entry name" value="LolB"/>
    <property type="match status" value="1"/>
</dbReference>
<evidence type="ECO:0000313" key="15">
    <source>
        <dbReference type="Proteomes" id="UP000298133"/>
    </source>
</evidence>
<evidence type="ECO:0000256" key="5">
    <source>
        <dbReference type="ARBA" id="ARBA00022448"/>
    </source>
</evidence>
<evidence type="ECO:0000256" key="12">
    <source>
        <dbReference type="ARBA" id="ARBA00023288"/>
    </source>
</evidence>
<dbReference type="AlphaFoldDB" id="A0A4Y8UG71"/>
<keyword evidence="11" id="KW-0998">Cell outer membrane</keyword>
<keyword evidence="7" id="KW-0653">Protein transport</keyword>
<dbReference type="EMBL" id="SPIA01000002">
    <property type="protein sequence ID" value="TFH67710.1"/>
    <property type="molecule type" value="Genomic_DNA"/>
</dbReference>
<name>A0A4Y8UG71_9GAMM</name>
<evidence type="ECO:0000313" key="14">
    <source>
        <dbReference type="EMBL" id="TFH67710.1"/>
    </source>
</evidence>
<comment type="similarity">
    <text evidence="2">Belongs to the LolB family.</text>
</comment>
<protein>
    <recommendedName>
        <fullName evidence="4">Outer-membrane lipoprotein LolB</fullName>
    </recommendedName>
</protein>
<dbReference type="NCBIfam" id="TIGR00548">
    <property type="entry name" value="lolB"/>
    <property type="match status" value="1"/>
</dbReference>
<feature type="signal peptide" evidence="13">
    <location>
        <begin position="1"/>
        <end position="20"/>
    </location>
</feature>
<keyword evidence="15" id="KW-1185">Reference proteome</keyword>
<sequence length="194" mass="20597">MIAPPVNAPLWRLAAASLLAALLCGCATVDPAPPAPAPDWQLSGKLAVVSPRGNGSGQLDWRHYADRFEITLRGPLGLAAAELTGSAEQALLVRGEQRWSGSVAELSAQLLGTSLPLPALQYWADGVVAPAPTAPPERLNYDSSGQLSSLHQGGWQLQFSRYQSLRGVAQPGKITGQRGDDRFTLVVQSRLQAR</sequence>
<evidence type="ECO:0000256" key="9">
    <source>
        <dbReference type="ARBA" id="ARBA00023139"/>
    </source>
</evidence>
<evidence type="ECO:0000256" key="11">
    <source>
        <dbReference type="ARBA" id="ARBA00023237"/>
    </source>
</evidence>
<dbReference type="OrthoDB" id="9797618at2"/>
<reference evidence="14 15" key="1">
    <citation type="submission" date="2019-03" db="EMBL/GenBank/DDBJ databases">
        <title>Draft genome of Gammaproteobacteria bacterium LSUCC0057, a member of the SAR92 clade.</title>
        <authorList>
            <person name="Lanclos V.C."/>
            <person name="Doiron C."/>
            <person name="Henson M.W."/>
            <person name="Thrash J.C."/>
        </authorList>
    </citation>
    <scope>NUCLEOTIDE SEQUENCE [LARGE SCALE GENOMIC DNA]</scope>
    <source>
        <strain evidence="14 15">LSUCC0057</strain>
    </source>
</reference>
<dbReference type="CDD" id="cd16326">
    <property type="entry name" value="LolB"/>
    <property type="match status" value="1"/>
</dbReference>